<dbReference type="Gene3D" id="3.40.50.1820">
    <property type="entry name" value="alpha/beta hydrolase"/>
    <property type="match status" value="1"/>
</dbReference>
<dbReference type="Pfam" id="PF06441">
    <property type="entry name" value="EHN"/>
    <property type="match status" value="1"/>
</dbReference>
<dbReference type="PANTHER" id="PTHR21661:SF71">
    <property type="entry name" value="EPOXIDE HYDROLASE N-TERMINAL DOMAIN-CONTAINING PROTEIN"/>
    <property type="match status" value="1"/>
</dbReference>
<keyword evidence="6" id="KW-1185">Reference proteome</keyword>
<evidence type="ECO:0000313" key="5">
    <source>
        <dbReference type="EMBL" id="KXT04890.1"/>
    </source>
</evidence>
<dbReference type="GO" id="GO:0097176">
    <property type="term" value="P:epoxide metabolic process"/>
    <property type="evidence" value="ECO:0007669"/>
    <property type="project" value="TreeGrafter"/>
</dbReference>
<dbReference type="GO" id="GO:0004301">
    <property type="term" value="F:epoxide hydrolase activity"/>
    <property type="evidence" value="ECO:0007669"/>
    <property type="project" value="TreeGrafter"/>
</dbReference>
<comment type="similarity">
    <text evidence="1">Belongs to the peptidase S33 family.</text>
</comment>
<dbReference type="PANTHER" id="PTHR21661">
    <property type="entry name" value="EPOXIDE HYDROLASE 1-RELATED"/>
    <property type="match status" value="1"/>
</dbReference>
<proteinExistence type="inferred from homology"/>
<dbReference type="AlphaFoldDB" id="A0A139HR08"/>
<dbReference type="OrthoDB" id="160645at2759"/>
<dbReference type="Proteomes" id="UP000070133">
    <property type="component" value="Unassembled WGS sequence"/>
</dbReference>
<dbReference type="EMBL" id="LFZN01000017">
    <property type="protein sequence ID" value="KXT04890.1"/>
    <property type="molecule type" value="Genomic_DNA"/>
</dbReference>
<evidence type="ECO:0000256" key="2">
    <source>
        <dbReference type="ARBA" id="ARBA00022801"/>
    </source>
</evidence>
<comment type="caution">
    <text evidence="5">The sequence shown here is derived from an EMBL/GenBank/DDBJ whole genome shotgun (WGS) entry which is preliminary data.</text>
</comment>
<evidence type="ECO:0000256" key="3">
    <source>
        <dbReference type="SAM" id="MobiDB-lite"/>
    </source>
</evidence>
<dbReference type="InterPro" id="IPR016292">
    <property type="entry name" value="Epoxide_hydrolase"/>
</dbReference>
<evidence type="ECO:0000313" key="6">
    <source>
        <dbReference type="Proteomes" id="UP000070133"/>
    </source>
</evidence>
<feature type="domain" description="Epoxide hydrolase N-terminal" evidence="4">
    <location>
        <begin position="21"/>
        <end position="127"/>
    </location>
</feature>
<organism evidence="5 6">
    <name type="scientific">Pseudocercospora eumusae</name>
    <dbReference type="NCBI Taxonomy" id="321146"/>
    <lineage>
        <taxon>Eukaryota</taxon>
        <taxon>Fungi</taxon>
        <taxon>Dikarya</taxon>
        <taxon>Ascomycota</taxon>
        <taxon>Pezizomycotina</taxon>
        <taxon>Dothideomycetes</taxon>
        <taxon>Dothideomycetidae</taxon>
        <taxon>Mycosphaerellales</taxon>
        <taxon>Mycosphaerellaceae</taxon>
        <taxon>Pseudocercospora</taxon>
    </lineage>
</organism>
<dbReference type="PIRSF" id="PIRSF001112">
    <property type="entry name" value="Epoxide_hydrolase"/>
    <property type="match status" value="1"/>
</dbReference>
<reference evidence="5 6" key="1">
    <citation type="submission" date="2015-07" db="EMBL/GenBank/DDBJ databases">
        <title>Comparative genomics of the Sigatoka disease complex on banana suggests a link between parallel evolutionary changes in Pseudocercospora fijiensis and Pseudocercospora eumusae and increased virulence on the banana host.</title>
        <authorList>
            <person name="Chang T.-C."/>
            <person name="Salvucci A."/>
            <person name="Crous P.W."/>
            <person name="Stergiopoulos I."/>
        </authorList>
    </citation>
    <scope>NUCLEOTIDE SEQUENCE [LARGE SCALE GENOMIC DNA]</scope>
    <source>
        <strain evidence="5 6">CBS 114824</strain>
    </source>
</reference>
<keyword evidence="2" id="KW-0378">Hydrolase</keyword>
<dbReference type="InterPro" id="IPR029058">
    <property type="entry name" value="AB_hydrolase_fold"/>
</dbReference>
<evidence type="ECO:0000259" key="4">
    <source>
        <dbReference type="Pfam" id="PF06441"/>
    </source>
</evidence>
<accession>A0A139HR08</accession>
<gene>
    <name evidence="5" type="ORF">AC578_3460</name>
</gene>
<evidence type="ECO:0000256" key="1">
    <source>
        <dbReference type="ARBA" id="ARBA00010088"/>
    </source>
</evidence>
<name>A0A139HR08_9PEZI</name>
<feature type="compositionally biased region" description="Polar residues" evidence="3">
    <location>
        <begin position="250"/>
        <end position="259"/>
    </location>
</feature>
<dbReference type="InterPro" id="IPR010497">
    <property type="entry name" value="Epoxide_hydro_N"/>
</dbReference>
<protein>
    <recommendedName>
        <fullName evidence="4">Epoxide hydrolase N-terminal domain-containing protein</fullName>
    </recommendedName>
</protein>
<dbReference type="SUPFAM" id="SSF53474">
    <property type="entry name" value="alpha/beta-Hydrolases"/>
    <property type="match status" value="1"/>
</dbReference>
<sequence length="439" mass="48625">MATTPSSSGRSPLAAANVVLPYRMHVSQRYLDLTRQKLDITRLPRDPETRQHQQRAQFGLSKAELEPLVDHWTDEYSWRAQEAYLNDTLPQFRVVIHGARLHFVHRQSHVADAIPLLFVHGWPESFIAASNMIELLCNPVSTPPRGDDNVPAFHVVVPSIPGFGFSDQVSEEGNNISTTAELFDNLMKSLGYSRYITTGSGWGLNICRLMALTHSESCVAIHTANPEVPDPRVSFNYSPRGLSVPASPIHPSSPTQSPGVSPPRTPGVYQQTSQRPQTIAYALCDSPAGLLAYIVDAIQPYPKPFTRPNDDAAAGLQAPWTPTSLINWAMLYWLPGPEGPLRWLTNSEPMVSQLWTTHSNTPLAISQFSDQNSPQIGPVWAEAYHRIAMIRRRPGSARFPAWERPDEMVVDIRDLAVLVGPTFFGTYNLSPSPIGHCGT</sequence>
<feature type="region of interest" description="Disordered" evidence="3">
    <location>
        <begin position="245"/>
        <end position="270"/>
    </location>
</feature>